<keyword evidence="1" id="KW-0472">Membrane</keyword>
<evidence type="ECO:0000313" key="2">
    <source>
        <dbReference type="EMBL" id="CRG99790.1"/>
    </source>
</evidence>
<evidence type="ECO:0000313" key="3">
    <source>
        <dbReference type="Proteomes" id="UP000220158"/>
    </source>
</evidence>
<accession>A0A1J1H4F5</accession>
<reference evidence="2 3" key="1">
    <citation type="submission" date="2015-04" db="EMBL/GenBank/DDBJ databases">
        <authorList>
            <consortium name="Pathogen Informatics"/>
        </authorList>
    </citation>
    <scope>NUCLEOTIDE SEQUENCE [LARGE SCALE GENOMIC DNA]</scope>
    <source>
        <strain evidence="2 3">SGS1</strain>
    </source>
</reference>
<dbReference type="KEGG" id="prel:PRELSG_0821600"/>
<dbReference type="Proteomes" id="UP000220158">
    <property type="component" value="Chromosome 8"/>
</dbReference>
<keyword evidence="1" id="KW-1133">Transmembrane helix</keyword>
<dbReference type="AlphaFoldDB" id="A0A1J1H4F5"/>
<proteinExistence type="predicted"/>
<dbReference type="EMBL" id="LN835303">
    <property type="protein sequence ID" value="CRG99790.1"/>
    <property type="molecule type" value="Genomic_DNA"/>
</dbReference>
<dbReference type="OrthoDB" id="430637at2759"/>
<dbReference type="SUPFAM" id="SSF58038">
    <property type="entry name" value="SNARE fusion complex"/>
    <property type="match status" value="1"/>
</dbReference>
<gene>
    <name evidence="2" type="ORF">PRELSG_0821600</name>
</gene>
<dbReference type="GeneID" id="39735892"/>
<keyword evidence="3" id="KW-1185">Reference proteome</keyword>
<name>A0A1J1H4F5_PLARL</name>
<organism evidence="2 3">
    <name type="scientific">Plasmodium relictum</name>
    <dbReference type="NCBI Taxonomy" id="85471"/>
    <lineage>
        <taxon>Eukaryota</taxon>
        <taxon>Sar</taxon>
        <taxon>Alveolata</taxon>
        <taxon>Apicomplexa</taxon>
        <taxon>Aconoidasida</taxon>
        <taxon>Haemosporida</taxon>
        <taxon>Plasmodiidae</taxon>
        <taxon>Plasmodium</taxon>
        <taxon>Plasmodium (Haemamoeba)</taxon>
    </lineage>
</organism>
<keyword evidence="1" id="KW-0812">Transmembrane</keyword>
<dbReference type="RefSeq" id="XP_028532795.1">
    <property type="nucleotide sequence ID" value="XM_028676291.1"/>
</dbReference>
<evidence type="ECO:0000256" key="1">
    <source>
        <dbReference type="SAM" id="Phobius"/>
    </source>
</evidence>
<dbReference type="VEuPathDB" id="PlasmoDB:PRELSG_0821600"/>
<feature type="transmembrane region" description="Helical" evidence="1">
    <location>
        <begin position="169"/>
        <end position="192"/>
    </location>
</feature>
<protein>
    <submittedName>
        <fullName evidence="2">Vesicle transport v-SNARE protein, putative</fullName>
    </submittedName>
</protein>
<dbReference type="Gene3D" id="1.20.5.110">
    <property type="match status" value="1"/>
</dbReference>
<sequence length="195" mass="23331">MITYSEYLDVYVRDFNIYMQKIKNSIFFIKNQEDYKNTKEYILEAEKCIKQILIELNSLPKGSHKIFEDIHKYNLELKKYKNILEKMSDSDEISDNIHNEITKKYIEGSKFLIDSEKRAQDVEDMGYTIMNELNSQRSAILRTKHYTDETRQEQNRVKRILISIYKNRLLYKCLLILIIILLVIANIGVIIYKVK</sequence>